<sequence length="98" mass="11024">MKMHHPVHPGEILADYLEGSNITISQLAARIHVARKTVSDIVNGKARVTVPMARRLGRALGTNAGVWLRLQQQRDEWEISQQSDEDLQDIQPFERVAG</sequence>
<dbReference type="Pfam" id="PF01381">
    <property type="entry name" value="HTH_3"/>
    <property type="match status" value="1"/>
</dbReference>
<dbReference type="Proteomes" id="UP000198432">
    <property type="component" value="Unassembled WGS sequence"/>
</dbReference>
<dbReference type="AlphaFoldDB" id="A0A239DWG6"/>
<feature type="region of interest" description="Disordered" evidence="2">
    <location>
        <begin position="79"/>
        <end position="98"/>
    </location>
</feature>
<dbReference type="InterPro" id="IPR010982">
    <property type="entry name" value="Lambda_DNA-bd_dom_sf"/>
</dbReference>
<dbReference type="InterPro" id="IPR013430">
    <property type="entry name" value="Toxin_antidote_HigA"/>
</dbReference>
<accession>A0A239DWG6</accession>
<dbReference type="GO" id="GO:0003677">
    <property type="term" value="F:DNA binding"/>
    <property type="evidence" value="ECO:0007669"/>
    <property type="project" value="UniProtKB-KW"/>
</dbReference>
<dbReference type="SMART" id="SM00530">
    <property type="entry name" value="HTH_XRE"/>
    <property type="match status" value="1"/>
</dbReference>
<evidence type="ECO:0000256" key="1">
    <source>
        <dbReference type="ARBA" id="ARBA00023125"/>
    </source>
</evidence>
<dbReference type="Gene3D" id="1.10.260.40">
    <property type="entry name" value="lambda repressor-like DNA-binding domains"/>
    <property type="match status" value="1"/>
</dbReference>
<dbReference type="RefSeq" id="WP_089318579.1">
    <property type="nucleotide sequence ID" value="NZ_FZOQ01000005.1"/>
</dbReference>
<keyword evidence="5" id="KW-1185">Reference proteome</keyword>
<organism evidence="4 5">
    <name type="scientific">Pontibacter ummariensis</name>
    <dbReference type="NCBI Taxonomy" id="1610492"/>
    <lineage>
        <taxon>Bacteria</taxon>
        <taxon>Pseudomonadati</taxon>
        <taxon>Bacteroidota</taxon>
        <taxon>Cytophagia</taxon>
        <taxon>Cytophagales</taxon>
        <taxon>Hymenobacteraceae</taxon>
        <taxon>Pontibacter</taxon>
    </lineage>
</organism>
<dbReference type="SUPFAM" id="SSF47413">
    <property type="entry name" value="lambda repressor-like DNA-binding domains"/>
    <property type="match status" value="1"/>
</dbReference>
<feature type="domain" description="HTH cro/C1-type" evidence="3">
    <location>
        <begin position="13"/>
        <end position="67"/>
    </location>
</feature>
<reference evidence="5" key="1">
    <citation type="submission" date="2017-06" db="EMBL/GenBank/DDBJ databases">
        <authorList>
            <person name="Varghese N."/>
            <person name="Submissions S."/>
        </authorList>
    </citation>
    <scope>NUCLEOTIDE SEQUENCE [LARGE SCALE GENOMIC DNA]</scope>
    <source>
        <strain evidence="5">NKM1</strain>
    </source>
</reference>
<dbReference type="EMBL" id="FZOQ01000005">
    <property type="protein sequence ID" value="SNS36687.1"/>
    <property type="molecule type" value="Genomic_DNA"/>
</dbReference>
<proteinExistence type="predicted"/>
<name>A0A239DWG6_9BACT</name>
<evidence type="ECO:0000313" key="4">
    <source>
        <dbReference type="EMBL" id="SNS36687.1"/>
    </source>
</evidence>
<keyword evidence="1" id="KW-0238">DNA-binding</keyword>
<dbReference type="NCBIfam" id="TIGR02607">
    <property type="entry name" value="antidote_HigA"/>
    <property type="match status" value="1"/>
</dbReference>
<evidence type="ECO:0000256" key="2">
    <source>
        <dbReference type="SAM" id="MobiDB-lite"/>
    </source>
</evidence>
<evidence type="ECO:0000313" key="5">
    <source>
        <dbReference type="Proteomes" id="UP000198432"/>
    </source>
</evidence>
<dbReference type="OrthoDB" id="3174593at2"/>
<dbReference type="PANTHER" id="PTHR36924:SF1">
    <property type="entry name" value="ANTITOXIN HIGA-1"/>
    <property type="match status" value="1"/>
</dbReference>
<dbReference type="CDD" id="cd00093">
    <property type="entry name" value="HTH_XRE"/>
    <property type="match status" value="1"/>
</dbReference>
<dbReference type="PROSITE" id="PS50943">
    <property type="entry name" value="HTH_CROC1"/>
    <property type="match status" value="1"/>
</dbReference>
<gene>
    <name evidence="4" type="ORF">SAMN06296052_105157</name>
</gene>
<evidence type="ECO:0000259" key="3">
    <source>
        <dbReference type="PROSITE" id="PS50943"/>
    </source>
</evidence>
<dbReference type="InterPro" id="IPR001387">
    <property type="entry name" value="Cro/C1-type_HTH"/>
</dbReference>
<dbReference type="PANTHER" id="PTHR36924">
    <property type="entry name" value="ANTITOXIN HIGA-1"/>
    <property type="match status" value="1"/>
</dbReference>
<protein>
    <submittedName>
        <fullName evidence="4">Addiction module antidote protein, HigA family</fullName>
    </submittedName>
</protein>